<dbReference type="InterPro" id="IPR020936">
    <property type="entry name" value="TrhO"/>
</dbReference>
<dbReference type="PANTHER" id="PTHR43268:SF3">
    <property type="entry name" value="RHODANESE-LIKE DOMAIN-CONTAINING PROTEIN 7-RELATED"/>
    <property type="match status" value="1"/>
</dbReference>
<protein>
    <recommendedName>
        <fullName evidence="1">tRNA uridine(34) hydroxylase</fullName>
        <ecNumber evidence="1">1.14.-.-</ecNumber>
    </recommendedName>
    <alternativeName>
        <fullName evidence="1">tRNA hydroxylation protein O</fullName>
    </alternativeName>
</protein>
<keyword evidence="1" id="KW-0819">tRNA processing</keyword>
<dbReference type="Pfam" id="PF17773">
    <property type="entry name" value="UPF0176_N"/>
    <property type="match status" value="1"/>
</dbReference>
<reference evidence="3 4" key="1">
    <citation type="submission" date="2017-11" db="EMBL/GenBank/DDBJ databases">
        <title>Genomic Encyclopedia of Type Strains, Phase III (KMG-III): the genomes of soil and plant-associated and newly described type strains.</title>
        <authorList>
            <person name="Whitman W."/>
        </authorList>
    </citation>
    <scope>NUCLEOTIDE SEQUENCE [LARGE SCALE GENOMIC DNA]</scope>
    <source>
        <strain evidence="3 4">UB-Domo-W1</strain>
    </source>
</reference>
<dbReference type="GO" id="GO:0016705">
    <property type="term" value="F:oxidoreductase activity, acting on paired donors, with incorporation or reduction of molecular oxygen"/>
    <property type="evidence" value="ECO:0007669"/>
    <property type="project" value="UniProtKB-UniRule"/>
</dbReference>
<dbReference type="Pfam" id="PF00581">
    <property type="entry name" value="Rhodanese"/>
    <property type="match status" value="1"/>
</dbReference>
<proteinExistence type="inferred from homology"/>
<dbReference type="NCBIfam" id="NF003703">
    <property type="entry name" value="PRK05320.1"/>
    <property type="match status" value="1"/>
</dbReference>
<dbReference type="Proteomes" id="UP000229366">
    <property type="component" value="Unassembled WGS sequence"/>
</dbReference>
<keyword evidence="1" id="KW-0560">Oxidoreductase</keyword>
<dbReference type="PANTHER" id="PTHR43268">
    <property type="entry name" value="THIOSULFATE SULFURTRANSFERASE/RHODANESE-LIKE DOMAIN-CONTAINING PROTEIN 2"/>
    <property type="match status" value="1"/>
</dbReference>
<evidence type="ECO:0000259" key="2">
    <source>
        <dbReference type="PROSITE" id="PS50206"/>
    </source>
</evidence>
<feature type="domain" description="Rhodanese" evidence="2">
    <location>
        <begin position="152"/>
        <end position="246"/>
    </location>
</feature>
<dbReference type="SMART" id="SM00450">
    <property type="entry name" value="RHOD"/>
    <property type="match status" value="1"/>
</dbReference>
<evidence type="ECO:0000313" key="4">
    <source>
        <dbReference type="Proteomes" id="UP000229366"/>
    </source>
</evidence>
<dbReference type="AlphaFoldDB" id="A0A2M8VZI2"/>
<keyword evidence="4" id="KW-1185">Reference proteome</keyword>
<comment type="catalytic activity">
    <reaction evidence="1">
        <text>uridine(34) in tRNA + AH2 + O2 = 5-hydroxyuridine(34) in tRNA + A + H2O</text>
        <dbReference type="Rhea" id="RHEA:64224"/>
        <dbReference type="Rhea" id="RHEA-COMP:11727"/>
        <dbReference type="Rhea" id="RHEA-COMP:13381"/>
        <dbReference type="ChEBI" id="CHEBI:13193"/>
        <dbReference type="ChEBI" id="CHEBI:15377"/>
        <dbReference type="ChEBI" id="CHEBI:15379"/>
        <dbReference type="ChEBI" id="CHEBI:17499"/>
        <dbReference type="ChEBI" id="CHEBI:65315"/>
        <dbReference type="ChEBI" id="CHEBI:136877"/>
    </reaction>
</comment>
<accession>A0A2M8VZI2</accession>
<dbReference type="PROSITE" id="PS50206">
    <property type="entry name" value="RHODANESE_3"/>
    <property type="match status" value="1"/>
</dbReference>
<comment type="caution">
    <text evidence="3">The sequence shown here is derived from an EMBL/GenBank/DDBJ whole genome shotgun (WGS) entry which is preliminary data.</text>
</comment>
<dbReference type="SUPFAM" id="SSF52821">
    <property type="entry name" value="Rhodanese/Cell cycle control phosphatase"/>
    <property type="match status" value="1"/>
</dbReference>
<dbReference type="HAMAP" id="MF_00469">
    <property type="entry name" value="TrhO"/>
    <property type="match status" value="1"/>
</dbReference>
<dbReference type="EMBL" id="PGTX01000001">
    <property type="protein sequence ID" value="PJI83272.1"/>
    <property type="molecule type" value="Genomic_DNA"/>
</dbReference>
<evidence type="ECO:0000313" key="3">
    <source>
        <dbReference type="EMBL" id="PJI83272.1"/>
    </source>
</evidence>
<dbReference type="GO" id="GO:0006400">
    <property type="term" value="P:tRNA modification"/>
    <property type="evidence" value="ECO:0007669"/>
    <property type="project" value="UniProtKB-UniRule"/>
</dbReference>
<dbReference type="RefSeq" id="WP_232725912.1">
    <property type="nucleotide sequence ID" value="NZ_CBCSBW010000001.1"/>
</dbReference>
<gene>
    <name evidence="1" type="primary">trhO</name>
    <name evidence="3" type="ORF">B0G85_0668</name>
</gene>
<dbReference type="InterPro" id="IPR036873">
    <property type="entry name" value="Rhodanese-like_dom_sf"/>
</dbReference>
<evidence type="ECO:0000256" key="1">
    <source>
        <dbReference type="HAMAP-Rule" id="MF_00469"/>
    </source>
</evidence>
<dbReference type="Gene3D" id="3.30.70.100">
    <property type="match status" value="1"/>
</dbReference>
<sequence length="278" mass="31620">MPKITTLAAILFDNGGWSQNKTIMKPILNIAAYLFVSLDGLTELRSAILAECNSRQIKGTILLTGEGINLFLAGKELELHNFLDWLKTDARFSALQTKDSWSEEQPFKKMLVKIKNEIIRMNHPTIRPEEGRANFITPQKLREWLDRGTDDLGRPVVMIDTRNAFEVEYGTFENALHFNISKFTEFPQAITAQKEALSDKTLVSFCTGGIRCEKSGLYMREIGMQHSYQLEGGILKYFEEVGSAHYSGTCFVFDERESLEPNLKSIPIEQSIRKKLKS</sequence>
<dbReference type="InterPro" id="IPR040503">
    <property type="entry name" value="TRHO_N"/>
</dbReference>
<dbReference type="Gene3D" id="3.40.250.10">
    <property type="entry name" value="Rhodanese-like domain"/>
    <property type="match status" value="1"/>
</dbReference>
<name>A0A2M8VZI2_9BURK</name>
<dbReference type="EC" id="1.14.-.-" evidence="1"/>
<comment type="similarity">
    <text evidence="1">Belongs to the TrhO family.</text>
</comment>
<organism evidence="3 4">
    <name type="scientific">Polynucleobacter brandtiae</name>
    <dbReference type="NCBI Taxonomy" id="1938816"/>
    <lineage>
        <taxon>Bacteria</taxon>
        <taxon>Pseudomonadati</taxon>
        <taxon>Pseudomonadota</taxon>
        <taxon>Betaproteobacteria</taxon>
        <taxon>Burkholderiales</taxon>
        <taxon>Burkholderiaceae</taxon>
        <taxon>Polynucleobacter</taxon>
    </lineage>
</organism>
<comment type="function">
    <text evidence="1">Catalyzes oxygen-dependent 5-hydroxyuridine (ho5U) modification at position 34 in tRNAs.</text>
</comment>
<dbReference type="InterPro" id="IPR001763">
    <property type="entry name" value="Rhodanese-like_dom"/>
</dbReference>